<sequence>MGSNAILPEGRKSDTTAKTAVLASIVIFVITTWILIFSNNPTSLGWFAFHPILQSSAIACFTYGILTLQPTSQPHTKAAGLQRHQFAMIGLGFPLILLGTLVMVYYKYSHNAAHFTSWHGTFGIIAVAWLFVQVLLGAGSVWFGGVAFGGGAKAKAVWKYHRLSGYIVFPLVLFTAHLAGAWSTFVTSNTTLLVRLLAYTIAPIVILGGIYTRIR</sequence>
<dbReference type="AlphaFoldDB" id="A0A0C9VS20"/>
<dbReference type="GO" id="GO:0046872">
    <property type="term" value="F:metal ion binding"/>
    <property type="evidence" value="ECO:0007669"/>
    <property type="project" value="UniProtKB-KW"/>
</dbReference>
<dbReference type="OrthoDB" id="432881at2759"/>
<dbReference type="EMBL" id="KN839870">
    <property type="protein sequence ID" value="KIJ60625.1"/>
    <property type="molecule type" value="Genomic_DNA"/>
</dbReference>
<evidence type="ECO:0000256" key="5">
    <source>
        <dbReference type="ARBA" id="ARBA00022692"/>
    </source>
</evidence>
<evidence type="ECO:0000259" key="12">
    <source>
        <dbReference type="Pfam" id="PF03188"/>
    </source>
</evidence>
<evidence type="ECO:0000256" key="6">
    <source>
        <dbReference type="ARBA" id="ARBA00022723"/>
    </source>
</evidence>
<dbReference type="InterPro" id="IPR045150">
    <property type="entry name" value="CYB561D1/2"/>
</dbReference>
<dbReference type="CDD" id="cd08761">
    <property type="entry name" value="Cyt_b561_CYB561D2_like"/>
    <property type="match status" value="1"/>
</dbReference>
<comment type="subcellular location">
    <subcellularLocation>
        <location evidence="2">Membrane</location>
        <topology evidence="2">Multi-pass membrane protein</topology>
    </subcellularLocation>
</comment>
<evidence type="ECO:0000256" key="7">
    <source>
        <dbReference type="ARBA" id="ARBA00022982"/>
    </source>
</evidence>
<evidence type="ECO:0000313" key="14">
    <source>
        <dbReference type="Proteomes" id="UP000053820"/>
    </source>
</evidence>
<dbReference type="PANTHER" id="PTHR15422">
    <property type="entry name" value="OS05G0565100 PROTEIN"/>
    <property type="match status" value="1"/>
</dbReference>
<feature type="transmembrane region" description="Helical" evidence="11">
    <location>
        <begin position="192"/>
        <end position="211"/>
    </location>
</feature>
<dbReference type="Gene3D" id="1.20.120.1770">
    <property type="match status" value="1"/>
</dbReference>
<name>A0A0C9VS20_9AGAM</name>
<dbReference type="GO" id="GO:0140575">
    <property type="term" value="F:transmembrane monodehydroascorbate reductase activity"/>
    <property type="evidence" value="ECO:0007669"/>
    <property type="project" value="InterPro"/>
</dbReference>
<keyword evidence="10 11" id="KW-0472">Membrane</keyword>
<comment type="cofactor">
    <cofactor evidence="1">
        <name>heme b</name>
        <dbReference type="ChEBI" id="CHEBI:60344"/>
    </cofactor>
</comment>
<dbReference type="InterPro" id="IPR006593">
    <property type="entry name" value="Cyt_b561/ferric_Rdtase_TM"/>
</dbReference>
<feature type="transmembrane region" description="Helical" evidence="11">
    <location>
        <begin position="86"/>
        <end position="106"/>
    </location>
</feature>
<keyword evidence="9" id="KW-0408">Iron</keyword>
<keyword evidence="5 11" id="KW-0812">Transmembrane</keyword>
<reference evidence="13 14" key="1">
    <citation type="submission" date="2014-04" db="EMBL/GenBank/DDBJ databases">
        <title>Evolutionary Origins and Diversification of the Mycorrhizal Mutualists.</title>
        <authorList>
            <consortium name="DOE Joint Genome Institute"/>
            <consortium name="Mycorrhizal Genomics Consortium"/>
            <person name="Kohler A."/>
            <person name="Kuo A."/>
            <person name="Nagy L.G."/>
            <person name="Floudas D."/>
            <person name="Copeland A."/>
            <person name="Barry K.W."/>
            <person name="Cichocki N."/>
            <person name="Veneault-Fourrey C."/>
            <person name="LaButti K."/>
            <person name="Lindquist E.A."/>
            <person name="Lipzen A."/>
            <person name="Lundell T."/>
            <person name="Morin E."/>
            <person name="Murat C."/>
            <person name="Riley R."/>
            <person name="Ohm R."/>
            <person name="Sun H."/>
            <person name="Tunlid A."/>
            <person name="Henrissat B."/>
            <person name="Grigoriev I.V."/>
            <person name="Hibbett D.S."/>
            <person name="Martin F."/>
        </authorList>
    </citation>
    <scope>NUCLEOTIDE SEQUENCE [LARGE SCALE GENOMIC DNA]</scope>
    <source>
        <strain evidence="13 14">MD-312</strain>
    </source>
</reference>
<proteinExistence type="predicted"/>
<feature type="transmembrane region" description="Helical" evidence="11">
    <location>
        <begin position="126"/>
        <end position="151"/>
    </location>
</feature>
<evidence type="ECO:0000256" key="10">
    <source>
        <dbReference type="ARBA" id="ARBA00023136"/>
    </source>
</evidence>
<feature type="transmembrane region" description="Helical" evidence="11">
    <location>
        <begin position="163"/>
        <end position="186"/>
    </location>
</feature>
<keyword evidence="14" id="KW-1185">Reference proteome</keyword>
<keyword evidence="8 11" id="KW-1133">Transmembrane helix</keyword>
<evidence type="ECO:0000256" key="9">
    <source>
        <dbReference type="ARBA" id="ARBA00023004"/>
    </source>
</evidence>
<evidence type="ECO:0000256" key="11">
    <source>
        <dbReference type="SAM" id="Phobius"/>
    </source>
</evidence>
<evidence type="ECO:0000256" key="2">
    <source>
        <dbReference type="ARBA" id="ARBA00004141"/>
    </source>
</evidence>
<feature type="transmembrane region" description="Helical" evidence="11">
    <location>
        <begin position="44"/>
        <end position="66"/>
    </location>
</feature>
<evidence type="ECO:0000256" key="3">
    <source>
        <dbReference type="ARBA" id="ARBA00022448"/>
    </source>
</evidence>
<keyword evidence="4" id="KW-0349">Heme</keyword>
<dbReference type="HOGENOM" id="CLU_090067_0_0_1"/>
<keyword evidence="6" id="KW-0479">Metal-binding</keyword>
<dbReference type="Proteomes" id="UP000053820">
    <property type="component" value="Unassembled WGS sequence"/>
</dbReference>
<evidence type="ECO:0000313" key="13">
    <source>
        <dbReference type="EMBL" id="KIJ60625.1"/>
    </source>
</evidence>
<accession>A0A0C9VS20</accession>
<feature type="domain" description="Cytochrome b561" evidence="12">
    <location>
        <begin position="59"/>
        <end position="178"/>
    </location>
</feature>
<keyword evidence="7" id="KW-0249">Electron transport</keyword>
<evidence type="ECO:0000256" key="8">
    <source>
        <dbReference type="ARBA" id="ARBA00022989"/>
    </source>
</evidence>
<evidence type="ECO:0000256" key="1">
    <source>
        <dbReference type="ARBA" id="ARBA00001970"/>
    </source>
</evidence>
<evidence type="ECO:0000256" key="4">
    <source>
        <dbReference type="ARBA" id="ARBA00022617"/>
    </source>
</evidence>
<protein>
    <recommendedName>
        <fullName evidence="12">Cytochrome b561 domain-containing protein</fullName>
    </recommendedName>
</protein>
<dbReference type="PANTHER" id="PTHR15422:SF45">
    <property type="entry name" value="CYTOCHROME B561 DOMAIN-CONTAINING PROTEIN"/>
    <property type="match status" value="1"/>
</dbReference>
<dbReference type="GO" id="GO:0016020">
    <property type="term" value="C:membrane"/>
    <property type="evidence" value="ECO:0007669"/>
    <property type="project" value="UniProtKB-SubCell"/>
</dbReference>
<dbReference type="Pfam" id="PF03188">
    <property type="entry name" value="Cytochrom_B561"/>
    <property type="match status" value="1"/>
</dbReference>
<feature type="transmembrane region" description="Helical" evidence="11">
    <location>
        <begin position="20"/>
        <end position="38"/>
    </location>
</feature>
<gene>
    <name evidence="13" type="ORF">HYDPIDRAFT_138830</name>
</gene>
<keyword evidence="3" id="KW-0813">Transport</keyword>
<organism evidence="13 14">
    <name type="scientific">Hydnomerulius pinastri MD-312</name>
    <dbReference type="NCBI Taxonomy" id="994086"/>
    <lineage>
        <taxon>Eukaryota</taxon>
        <taxon>Fungi</taxon>
        <taxon>Dikarya</taxon>
        <taxon>Basidiomycota</taxon>
        <taxon>Agaricomycotina</taxon>
        <taxon>Agaricomycetes</taxon>
        <taxon>Agaricomycetidae</taxon>
        <taxon>Boletales</taxon>
        <taxon>Boletales incertae sedis</taxon>
        <taxon>Leucogyrophana</taxon>
    </lineage>
</organism>